<feature type="domain" description="Peptidase S9 prolyl oligopeptidase catalytic" evidence="5">
    <location>
        <begin position="426"/>
        <end position="635"/>
    </location>
</feature>
<comment type="similarity">
    <text evidence="1">Belongs to the peptidase S9C family.</text>
</comment>
<dbReference type="EMBL" id="DTPE01000082">
    <property type="protein sequence ID" value="HGE74876.1"/>
    <property type="molecule type" value="Genomic_DNA"/>
</dbReference>
<keyword evidence="3" id="KW-0378">Hydrolase</keyword>
<dbReference type="InterPro" id="IPR011042">
    <property type="entry name" value="6-blade_b-propeller_TolB-like"/>
</dbReference>
<evidence type="ECO:0000256" key="3">
    <source>
        <dbReference type="ARBA" id="ARBA00022801"/>
    </source>
</evidence>
<dbReference type="Gene3D" id="3.40.50.1820">
    <property type="entry name" value="alpha/beta hydrolase"/>
    <property type="match status" value="1"/>
</dbReference>
<keyword evidence="4" id="KW-0720">Serine protease</keyword>
<dbReference type="AlphaFoldDB" id="A0A7V3RDZ5"/>
<dbReference type="SUPFAM" id="SSF53474">
    <property type="entry name" value="alpha/beta-Hydrolases"/>
    <property type="match status" value="1"/>
</dbReference>
<protein>
    <submittedName>
        <fullName evidence="6">S9 family peptidase</fullName>
    </submittedName>
</protein>
<evidence type="ECO:0000256" key="2">
    <source>
        <dbReference type="ARBA" id="ARBA00022670"/>
    </source>
</evidence>
<dbReference type="GO" id="GO:0006508">
    <property type="term" value="P:proteolysis"/>
    <property type="evidence" value="ECO:0007669"/>
    <property type="project" value="UniProtKB-KW"/>
</dbReference>
<keyword evidence="2" id="KW-0645">Protease</keyword>
<dbReference type="InterPro" id="IPR011659">
    <property type="entry name" value="WD40"/>
</dbReference>
<gene>
    <name evidence="6" type="ORF">ENX73_01975</name>
</gene>
<organism evidence="6">
    <name type="scientific">Mesoaciditoga lauensis</name>
    <dbReference type="NCBI Taxonomy" id="1495039"/>
    <lineage>
        <taxon>Bacteria</taxon>
        <taxon>Thermotogati</taxon>
        <taxon>Thermotogota</taxon>
        <taxon>Thermotogae</taxon>
        <taxon>Mesoaciditogales</taxon>
        <taxon>Mesoaciditogaceae</taxon>
        <taxon>Mesoaciditoga</taxon>
    </lineage>
</organism>
<dbReference type="Pfam" id="PF07676">
    <property type="entry name" value="PD40"/>
    <property type="match status" value="1"/>
</dbReference>
<comment type="caution">
    <text evidence="6">The sequence shown here is derived from an EMBL/GenBank/DDBJ whole genome shotgun (WGS) entry which is preliminary data.</text>
</comment>
<dbReference type="GO" id="GO:0004252">
    <property type="term" value="F:serine-type endopeptidase activity"/>
    <property type="evidence" value="ECO:0007669"/>
    <property type="project" value="TreeGrafter"/>
</dbReference>
<sequence length="637" mass="72530">MNKILSSDDFFKLKFVGDPQIDPSGTRVLFTVSHANDKKDGYDKSIYMYDGRKYFQFTSGSSDSNPRWSPNGEEIAFASSLKDEKGMNLMIISRDGGEARRIAHFDDHISELKWSDDNSLILSISIKQKRKDPHSDVHEISKIPFWFNGEGFIYDNLTQLFLVQKNGKKQKLTDEKGQISSYSVSPDGKNIAFVESLDLEHSPLVSDLFVLKMGWGSPKKLTDSKKSIGNLTWDQDSKRIALTLSDIEHGSFTNERIWITDLDGKFEKICDIDLPKANSVNSDSRGSSSNQLFWNKNGIYFMMTDGPLAKVFRVLNGKTEEMIGGERSVDGFSVSKNGNIAFISMDFSHLDDLFIFKNGKEKRLSRFSDTIIRNFKLSIPEHFDVIASDGQKIDAWIMKPVDFQHGKKYPTILEIHGGPRTAYGNAFFFEFQLLASNGFSVIFSNPRGSDGYGEKFSYIYGAYGKRDYKDLMEVVDESVKKFEFVDENRLGVTGGSYGGYMTNWIVTQTDRFKAAVSQRSISNWTSFFGTTDIGYFFGPDQLGGDPWSNSKGYTEMSPLTHVKNVKTPIMFIHSMEDYRCYMVEAFQFFTALRYFGKEAKLALFPSESHELSRSGKPYHRVKRLNLILDWFKSHLVQ</sequence>
<dbReference type="Gene3D" id="2.120.10.30">
    <property type="entry name" value="TolB, C-terminal domain"/>
    <property type="match status" value="2"/>
</dbReference>
<evidence type="ECO:0000259" key="5">
    <source>
        <dbReference type="Pfam" id="PF00326"/>
    </source>
</evidence>
<evidence type="ECO:0000313" key="6">
    <source>
        <dbReference type="EMBL" id="HGE74876.1"/>
    </source>
</evidence>
<accession>A0A7V3RDZ5</accession>
<dbReference type="PANTHER" id="PTHR42776">
    <property type="entry name" value="SERINE PEPTIDASE S9 FAMILY MEMBER"/>
    <property type="match status" value="1"/>
</dbReference>
<dbReference type="InterPro" id="IPR001375">
    <property type="entry name" value="Peptidase_S9_cat"/>
</dbReference>
<evidence type="ECO:0000256" key="1">
    <source>
        <dbReference type="ARBA" id="ARBA00010040"/>
    </source>
</evidence>
<proteinExistence type="inferred from homology"/>
<dbReference type="Pfam" id="PF00326">
    <property type="entry name" value="Peptidase_S9"/>
    <property type="match status" value="1"/>
</dbReference>
<dbReference type="SUPFAM" id="SSF82171">
    <property type="entry name" value="DPP6 N-terminal domain-like"/>
    <property type="match status" value="1"/>
</dbReference>
<evidence type="ECO:0000256" key="4">
    <source>
        <dbReference type="ARBA" id="ARBA00022825"/>
    </source>
</evidence>
<reference evidence="6" key="1">
    <citation type="journal article" date="2020" name="mSystems">
        <title>Genome- and Community-Level Interaction Insights into Carbon Utilization and Element Cycling Functions of Hydrothermarchaeota in Hydrothermal Sediment.</title>
        <authorList>
            <person name="Zhou Z."/>
            <person name="Liu Y."/>
            <person name="Xu W."/>
            <person name="Pan J."/>
            <person name="Luo Z.H."/>
            <person name="Li M."/>
        </authorList>
    </citation>
    <scope>NUCLEOTIDE SEQUENCE [LARGE SCALE GENOMIC DNA]</scope>
    <source>
        <strain evidence="6">SpSt-966</strain>
    </source>
</reference>
<name>A0A7V3RDZ5_9BACT</name>
<dbReference type="InterPro" id="IPR029058">
    <property type="entry name" value="AB_hydrolase_fold"/>
</dbReference>
<dbReference type="PANTHER" id="PTHR42776:SF27">
    <property type="entry name" value="DIPEPTIDYL PEPTIDASE FAMILY MEMBER 6"/>
    <property type="match status" value="1"/>
</dbReference>
<dbReference type="FunFam" id="3.40.50.1820:FF:000028">
    <property type="entry name" value="S9 family peptidase"/>
    <property type="match status" value="1"/>
</dbReference>